<evidence type="ECO:0000256" key="2">
    <source>
        <dbReference type="ARBA" id="ARBA00022692"/>
    </source>
</evidence>
<keyword evidence="3 5" id="KW-1133">Transmembrane helix</keyword>
<protein>
    <recommendedName>
        <fullName evidence="9">UbiA prenyltransferase</fullName>
    </recommendedName>
</protein>
<dbReference type="Proteomes" id="UP000095751">
    <property type="component" value="Unassembled WGS sequence"/>
</dbReference>
<keyword evidence="2 5" id="KW-0812">Transmembrane</keyword>
<evidence type="ECO:0000256" key="1">
    <source>
        <dbReference type="ARBA" id="ARBA00004141"/>
    </source>
</evidence>
<feature type="transmembrane region" description="Helical" evidence="5">
    <location>
        <begin position="200"/>
        <end position="232"/>
    </location>
</feature>
<accession>A0A1E7FTC5</accession>
<dbReference type="Gene3D" id="1.10.357.140">
    <property type="entry name" value="UbiA prenyltransferase"/>
    <property type="match status" value="1"/>
</dbReference>
<keyword evidence="6" id="KW-0732">Signal</keyword>
<feature type="transmembrane region" description="Helical" evidence="5">
    <location>
        <begin position="272"/>
        <end position="296"/>
    </location>
</feature>
<reference evidence="7 8" key="1">
    <citation type="submission" date="2016-09" db="EMBL/GenBank/DDBJ databases">
        <title>Extensive genetic diversity and differential bi-allelic expression allows diatom success in the polar Southern Ocean.</title>
        <authorList>
            <consortium name="DOE Joint Genome Institute"/>
            <person name="Mock T."/>
            <person name="Otillar R.P."/>
            <person name="Strauss J."/>
            <person name="Dupont C."/>
            <person name="Frickenhaus S."/>
            <person name="Maumus F."/>
            <person name="Mcmullan M."/>
            <person name="Sanges R."/>
            <person name="Schmutz J."/>
            <person name="Toseland A."/>
            <person name="Valas R."/>
            <person name="Veluchamy A."/>
            <person name="Ward B.J."/>
            <person name="Allen A."/>
            <person name="Barry K."/>
            <person name="Falciatore A."/>
            <person name="Ferrante M."/>
            <person name="Fortunato A.E."/>
            <person name="Gloeckner G."/>
            <person name="Gruber A."/>
            <person name="Hipkin R."/>
            <person name="Janech M."/>
            <person name="Kroth P."/>
            <person name="Leese F."/>
            <person name="Lindquist E."/>
            <person name="Lyon B.R."/>
            <person name="Martin J."/>
            <person name="Mayer C."/>
            <person name="Parker M."/>
            <person name="Quesneville H."/>
            <person name="Raymond J."/>
            <person name="Uhlig C."/>
            <person name="Valentin K.U."/>
            <person name="Worden A.Z."/>
            <person name="Armbrust E.V."/>
            <person name="Bowler C."/>
            <person name="Green B."/>
            <person name="Moulton V."/>
            <person name="Van Oosterhout C."/>
            <person name="Grigoriev I."/>
        </authorList>
    </citation>
    <scope>NUCLEOTIDE SEQUENCE [LARGE SCALE GENOMIC DNA]</scope>
    <source>
        <strain evidence="7 8">CCMP1102</strain>
    </source>
</reference>
<dbReference type="KEGG" id="fcy:FRACYDRAFT_234991"/>
<name>A0A1E7FTC5_9STRA</name>
<dbReference type="GO" id="GO:0016765">
    <property type="term" value="F:transferase activity, transferring alkyl or aryl (other than methyl) groups"/>
    <property type="evidence" value="ECO:0007669"/>
    <property type="project" value="InterPro"/>
</dbReference>
<dbReference type="PANTHER" id="PTHR42723:SF1">
    <property type="entry name" value="CHLOROPHYLL SYNTHASE, CHLOROPLASTIC"/>
    <property type="match status" value="1"/>
</dbReference>
<dbReference type="Pfam" id="PF01040">
    <property type="entry name" value="UbiA"/>
    <property type="match status" value="1"/>
</dbReference>
<evidence type="ECO:0000313" key="8">
    <source>
        <dbReference type="Proteomes" id="UP000095751"/>
    </source>
</evidence>
<keyword evidence="4 5" id="KW-0472">Membrane</keyword>
<dbReference type="InterPro" id="IPR050475">
    <property type="entry name" value="Prenyltransferase_related"/>
</dbReference>
<keyword evidence="8" id="KW-1185">Reference proteome</keyword>
<dbReference type="GO" id="GO:0016020">
    <property type="term" value="C:membrane"/>
    <property type="evidence" value="ECO:0007669"/>
    <property type="project" value="UniProtKB-SubCell"/>
</dbReference>
<feature type="transmembrane region" description="Helical" evidence="5">
    <location>
        <begin position="244"/>
        <end position="266"/>
    </location>
</feature>
<evidence type="ECO:0000256" key="4">
    <source>
        <dbReference type="ARBA" id="ARBA00023136"/>
    </source>
</evidence>
<feature type="transmembrane region" description="Helical" evidence="5">
    <location>
        <begin position="333"/>
        <end position="353"/>
    </location>
</feature>
<evidence type="ECO:0000256" key="6">
    <source>
        <dbReference type="SAM" id="SignalP"/>
    </source>
</evidence>
<dbReference type="OrthoDB" id="47710at2759"/>
<gene>
    <name evidence="7" type="ORF">FRACYDRAFT_234991</name>
</gene>
<dbReference type="PANTHER" id="PTHR42723">
    <property type="entry name" value="CHLOROPHYLL SYNTHASE"/>
    <property type="match status" value="1"/>
</dbReference>
<evidence type="ECO:0000313" key="7">
    <source>
        <dbReference type="EMBL" id="OEU21367.1"/>
    </source>
</evidence>
<sequence>MSLMPIIIIATITGLALLAMPFPSHAFSTGKRFSPYVRKGHFLGFSPYVRKGHSLGNIRHYAINSLPLQSECIEEENAMDVEPTVRSCIRPLFRMTRPSNIPSVILVYTLGIHRALSSIQYSRSASLLSVLQKPQMMVVLIAVLLISSTSMVVNDYYDARSGVDALNLSIQKEKDEPYISDKPFASGEVPMIVGKRFLSYLYAILLCCVTFVPGIPARLSIVVGGMLTFWYTQHLKPRTWLKNVSCAGLIALSPFTSGSAALSIVLEESSVGPISALALIAPSMSSLGRFVLTLFVGIMSREIIMDICDYEGDKAGNILTIPVKYGKRFSSRVSLFFASALGVLCVGVPALQLSSKKSAVMLIKTAATRRFVLAAMGSFMIIRRAAMVASSEGEDLELLRKVVNEQKTLSFLLVLASFI</sequence>
<feature type="transmembrane region" description="Helical" evidence="5">
    <location>
        <begin position="137"/>
        <end position="157"/>
    </location>
</feature>
<dbReference type="InParanoid" id="A0A1E7FTC5"/>
<dbReference type="InterPro" id="IPR044878">
    <property type="entry name" value="UbiA_sf"/>
</dbReference>
<evidence type="ECO:0008006" key="9">
    <source>
        <dbReference type="Google" id="ProtNLM"/>
    </source>
</evidence>
<evidence type="ECO:0000256" key="3">
    <source>
        <dbReference type="ARBA" id="ARBA00022989"/>
    </source>
</evidence>
<feature type="signal peptide" evidence="6">
    <location>
        <begin position="1"/>
        <end position="26"/>
    </location>
</feature>
<evidence type="ECO:0000256" key="5">
    <source>
        <dbReference type="SAM" id="Phobius"/>
    </source>
</evidence>
<comment type="subcellular location">
    <subcellularLocation>
        <location evidence="1">Membrane</location>
        <topology evidence="1">Multi-pass membrane protein</topology>
    </subcellularLocation>
</comment>
<organism evidence="7 8">
    <name type="scientific">Fragilariopsis cylindrus CCMP1102</name>
    <dbReference type="NCBI Taxonomy" id="635003"/>
    <lineage>
        <taxon>Eukaryota</taxon>
        <taxon>Sar</taxon>
        <taxon>Stramenopiles</taxon>
        <taxon>Ochrophyta</taxon>
        <taxon>Bacillariophyta</taxon>
        <taxon>Bacillariophyceae</taxon>
        <taxon>Bacillariophycidae</taxon>
        <taxon>Bacillariales</taxon>
        <taxon>Bacillariaceae</taxon>
        <taxon>Fragilariopsis</taxon>
    </lineage>
</organism>
<dbReference type="AlphaFoldDB" id="A0A1E7FTC5"/>
<dbReference type="InterPro" id="IPR000537">
    <property type="entry name" value="UbiA_prenyltransferase"/>
</dbReference>
<dbReference type="EMBL" id="KV784354">
    <property type="protein sequence ID" value="OEU21367.1"/>
    <property type="molecule type" value="Genomic_DNA"/>
</dbReference>
<feature type="chain" id="PRO_5009193571" description="UbiA prenyltransferase" evidence="6">
    <location>
        <begin position="27"/>
        <end position="419"/>
    </location>
</feature>
<proteinExistence type="predicted"/>